<dbReference type="PANTHER" id="PTHR15108">
    <property type="entry name" value="N-ACYLGLUCOSAMINE-2-EPIMERASE"/>
    <property type="match status" value="1"/>
</dbReference>
<evidence type="ECO:0000256" key="3">
    <source>
        <dbReference type="ARBA" id="ARBA00023235"/>
    </source>
</evidence>
<dbReference type="Pfam" id="PF07221">
    <property type="entry name" value="GlcNAc_2-epim"/>
    <property type="match status" value="1"/>
</dbReference>
<dbReference type="EMBL" id="JABANE010000089">
    <property type="protein sequence ID" value="NME71200.1"/>
    <property type="molecule type" value="Genomic_DNA"/>
</dbReference>
<evidence type="ECO:0000313" key="5">
    <source>
        <dbReference type="EMBL" id="NME71200.1"/>
    </source>
</evidence>
<comment type="similarity">
    <text evidence="4">Belongs to the cellobiose 2-epimerase family.</text>
</comment>
<comment type="catalytic activity">
    <reaction evidence="1 4">
        <text>D-cellobiose = beta-D-glucosyl-(1-&gt;4)-D-mannopyranose</text>
        <dbReference type="Rhea" id="RHEA:23384"/>
        <dbReference type="ChEBI" id="CHEBI:17057"/>
        <dbReference type="ChEBI" id="CHEBI:47931"/>
        <dbReference type="EC" id="5.1.3.11"/>
    </reaction>
</comment>
<evidence type="ECO:0000313" key="6">
    <source>
        <dbReference type="Proteomes" id="UP000576082"/>
    </source>
</evidence>
<dbReference type="Proteomes" id="UP000576082">
    <property type="component" value="Unassembled WGS sequence"/>
</dbReference>
<dbReference type="HAMAP" id="MF_00929">
    <property type="entry name" value="Cellobiose_2_epim"/>
    <property type="match status" value="1"/>
</dbReference>
<name>A0A7X9XBY6_9BACT</name>
<dbReference type="GO" id="GO:0005975">
    <property type="term" value="P:carbohydrate metabolic process"/>
    <property type="evidence" value="ECO:0007669"/>
    <property type="project" value="InterPro"/>
</dbReference>
<sequence length="402" mass="46552">MIDSFKTALQKELTDGILKYWAEETIDHKNGGFYGQISYDNKVNETADKGAIMHARILWTFAAAYRQLGDKKYLEVCDHAYEYIKAHFLDKENGGVYWMVDYLGEKVDGKKQIYANAFVIYAFSEYAMAKSVIEPLELAMDIFQEIEEHSFDQELNGYFEAYTEEWVLMEDLRLSEKDKNEKKTNNTHLHILEAYTTLYIATKNQKVGQQLRNLIELFLDTILDSETYHFKLFFDERWTLKSDEISYGHDIEGAWLIQEAAVALGDEALLAKVKDVAVKIAEVTLAEGIAEDGAIVNEGDPSGITDTDRHWWPQIEAMVGFINAYENSDDEVYLKAAHRLWEYTEAHLINKEFGEWWWRVDENNVPNLEEDKVGPWKAPYHNGRACIEGIKRFEKIQLAQTT</sequence>
<keyword evidence="6" id="KW-1185">Reference proteome</keyword>
<dbReference type="GO" id="GO:0047736">
    <property type="term" value="F:cellobiose epimerase activity"/>
    <property type="evidence" value="ECO:0007669"/>
    <property type="project" value="UniProtKB-UniRule"/>
</dbReference>
<comment type="similarity">
    <text evidence="2">Belongs to the N-acylglucosamine 2-epimerase family.</text>
</comment>
<protein>
    <recommendedName>
        <fullName evidence="4">Cellobiose 2-epimerase</fullName>
        <shortName evidence="4">CE</shortName>
        <ecNumber evidence="4">5.1.3.11</ecNumber>
    </recommendedName>
</protein>
<keyword evidence="3 4" id="KW-0413">Isomerase</keyword>
<dbReference type="InterPro" id="IPR010819">
    <property type="entry name" value="AGE/CE"/>
</dbReference>
<evidence type="ECO:0000256" key="4">
    <source>
        <dbReference type="HAMAP-Rule" id="MF_00929"/>
    </source>
</evidence>
<organism evidence="5 6">
    <name type="scientific">Flammeovirga aprica JL-4</name>
    <dbReference type="NCBI Taxonomy" id="694437"/>
    <lineage>
        <taxon>Bacteria</taxon>
        <taxon>Pseudomonadati</taxon>
        <taxon>Bacteroidota</taxon>
        <taxon>Cytophagia</taxon>
        <taxon>Cytophagales</taxon>
        <taxon>Flammeovirgaceae</taxon>
        <taxon>Flammeovirga</taxon>
    </lineage>
</organism>
<dbReference type="EC" id="5.1.3.11" evidence="4"/>
<reference evidence="5 6" key="1">
    <citation type="submission" date="2020-04" db="EMBL/GenBank/DDBJ databases">
        <title>Flammeovirga sp. SR4, a novel species isolated from seawater.</title>
        <authorList>
            <person name="Wang X."/>
        </authorList>
    </citation>
    <scope>NUCLEOTIDE SEQUENCE [LARGE SCALE GENOMIC DNA]</scope>
    <source>
        <strain evidence="5 6">ATCC 23126</strain>
    </source>
</reference>
<dbReference type="InterPro" id="IPR028584">
    <property type="entry name" value="Cellobiose_2_epim"/>
</dbReference>
<dbReference type="SUPFAM" id="SSF48208">
    <property type="entry name" value="Six-hairpin glycosidases"/>
    <property type="match status" value="1"/>
</dbReference>
<dbReference type="AlphaFoldDB" id="A0A7X9XBY6"/>
<dbReference type="Gene3D" id="1.50.10.10">
    <property type="match status" value="1"/>
</dbReference>
<gene>
    <name evidence="5" type="ORF">HHU12_24765</name>
</gene>
<evidence type="ECO:0000256" key="1">
    <source>
        <dbReference type="ARBA" id="ARBA00001470"/>
    </source>
</evidence>
<comment type="caution">
    <text evidence="5">The sequence shown here is derived from an EMBL/GenBank/DDBJ whole genome shotgun (WGS) entry which is preliminary data.</text>
</comment>
<dbReference type="InterPro" id="IPR008928">
    <property type="entry name" value="6-hairpin_glycosidase_sf"/>
</dbReference>
<evidence type="ECO:0000256" key="2">
    <source>
        <dbReference type="ARBA" id="ARBA00008558"/>
    </source>
</evidence>
<dbReference type="InterPro" id="IPR012341">
    <property type="entry name" value="6hp_glycosidase-like_sf"/>
</dbReference>
<comment type="function">
    <text evidence="4">Catalyzes the reversible epimerization of cellobiose to 4-O-beta-D-glucopyranosyl-D-mannose (Glc-Man).</text>
</comment>
<dbReference type="RefSeq" id="WP_169659422.1">
    <property type="nucleotide sequence ID" value="NZ_JABANE010000089.1"/>
</dbReference>
<proteinExistence type="inferred from homology"/>
<accession>A0A7X9XBY6</accession>